<gene>
    <name evidence="2" type="ORF">UFOVP29_98</name>
</gene>
<dbReference type="InterPro" id="IPR029044">
    <property type="entry name" value="Nucleotide-diphossugar_trans"/>
</dbReference>
<dbReference type="InterPro" id="IPR011990">
    <property type="entry name" value="TPR-like_helical_dom_sf"/>
</dbReference>
<dbReference type="SUPFAM" id="SSF48452">
    <property type="entry name" value="TPR-like"/>
    <property type="match status" value="1"/>
</dbReference>
<feature type="domain" description="Ig-like" evidence="1">
    <location>
        <begin position="206"/>
        <end position="310"/>
    </location>
</feature>
<name>A0A6J5KNT6_9CAUD</name>
<dbReference type="SUPFAM" id="SSF53448">
    <property type="entry name" value="Nucleotide-diphospho-sugar transferases"/>
    <property type="match status" value="1"/>
</dbReference>
<sequence>MRIGIYAACKNELENIDAWYESCKQADVICVADTGSTDGSVERLRALGATVNSIVITPWRFDDAFNMAMYSLPADIDVCIRLDLDERMDVNWRPVLEKIWTPEHTQVRYPYVWSWNADGSPGLTWYCDRIHSRSGWRWRGATHEGLCGRTDYHSAAWTDELRILHYAKHKDKSHDLPLLQEALREAPDDARIMAYLGREYMYQGMPAESTETYKKFLTISSDMMERCQAMVNLSNVDPDNKVYWLKSACQESPYHREPRVELAQYYHNTANWPECWRWSQLALSLTNKPGDYTCTAEAWGWKPHDLASLSAWNLKMYRESLDHAGKALAMNPTDHRLQNNWQIVKDFYDHEIAERGPDTVQGP</sequence>
<proteinExistence type="predicted"/>
<reference evidence="2" key="1">
    <citation type="submission" date="2020-04" db="EMBL/GenBank/DDBJ databases">
        <authorList>
            <person name="Chiriac C."/>
            <person name="Salcher M."/>
            <person name="Ghai R."/>
            <person name="Kavagutti S V."/>
        </authorList>
    </citation>
    <scope>NUCLEOTIDE SEQUENCE</scope>
</reference>
<protein>
    <recommendedName>
        <fullName evidence="1">Ig-like domain-containing protein</fullName>
    </recommendedName>
</protein>
<evidence type="ECO:0000313" key="2">
    <source>
        <dbReference type="EMBL" id="CAB4122916.1"/>
    </source>
</evidence>
<evidence type="ECO:0000259" key="1">
    <source>
        <dbReference type="PROSITE" id="PS50835"/>
    </source>
</evidence>
<accession>A0A6J5KNT6</accession>
<dbReference type="InterPro" id="IPR007110">
    <property type="entry name" value="Ig-like_dom"/>
</dbReference>
<dbReference type="Gene3D" id="1.25.40.10">
    <property type="entry name" value="Tetratricopeptide repeat domain"/>
    <property type="match status" value="1"/>
</dbReference>
<dbReference type="PROSITE" id="PS50835">
    <property type="entry name" value="IG_LIKE"/>
    <property type="match status" value="1"/>
</dbReference>
<organism evidence="2">
    <name type="scientific">uncultured Caudovirales phage</name>
    <dbReference type="NCBI Taxonomy" id="2100421"/>
    <lineage>
        <taxon>Viruses</taxon>
        <taxon>Duplodnaviria</taxon>
        <taxon>Heunggongvirae</taxon>
        <taxon>Uroviricota</taxon>
        <taxon>Caudoviricetes</taxon>
        <taxon>Peduoviridae</taxon>
        <taxon>Maltschvirus</taxon>
        <taxon>Maltschvirus maltsch</taxon>
    </lineage>
</organism>
<dbReference type="EMBL" id="LR796167">
    <property type="protein sequence ID" value="CAB4122916.1"/>
    <property type="molecule type" value="Genomic_DNA"/>
</dbReference>